<dbReference type="GO" id="GO:0009007">
    <property type="term" value="F:site-specific DNA-methyltransferase (adenine-specific) activity"/>
    <property type="evidence" value="ECO:0007669"/>
    <property type="project" value="UniProtKB-EC"/>
</dbReference>
<dbReference type="PROSITE" id="PS00092">
    <property type="entry name" value="N6_MTASE"/>
    <property type="match status" value="1"/>
</dbReference>
<evidence type="ECO:0000256" key="2">
    <source>
        <dbReference type="ARBA" id="ARBA00011900"/>
    </source>
</evidence>
<gene>
    <name evidence="7" type="ORF">BXY66_3981</name>
</gene>
<keyword evidence="8" id="KW-1185">Reference proteome</keyword>
<keyword evidence="4 7" id="KW-0808">Transferase</keyword>
<dbReference type="Proteomes" id="UP000295673">
    <property type="component" value="Unassembled WGS sequence"/>
</dbReference>
<feature type="domain" description="DNA methylase N-4/N-6" evidence="6">
    <location>
        <begin position="61"/>
        <end position="415"/>
    </location>
</feature>
<dbReference type="InterPro" id="IPR001091">
    <property type="entry name" value="RM_Methyltransferase"/>
</dbReference>
<reference evidence="7 8" key="1">
    <citation type="submission" date="2019-03" db="EMBL/GenBank/DDBJ databases">
        <title>Genomic Encyclopedia of Archaeal and Bacterial Type Strains, Phase II (KMG-II): from individual species to whole genera.</title>
        <authorList>
            <person name="Goeker M."/>
        </authorList>
    </citation>
    <scope>NUCLEOTIDE SEQUENCE [LARGE SCALE GENOMIC DNA]</scope>
    <source>
        <strain evidence="7 8">DSM 26433</strain>
    </source>
</reference>
<sequence length="570" mass="64126">MPTLRWLTRDEDVRAAEKVPYRLLEEVPDLGYGDRAAGNMLIQGDNLEALKALLPYYAGQVKCIYIDPPYNTGQAFDHYDDNLEHSIWLGTIFPRLEYLRDLLTEDGVLFCQLNDDEAAYAKVLLDEVFGRQNFINQIAVKMKLTAGASGGGEDKRLKKNVEHILIYAKNNTNDSGFQKFNDYYEEQDLFEHIEIMEEAGKSWKYTSVIESWGEPVEERTVLDGSGGKIIVTKYKGLQRTTLKKLAKKTGKSERELYIEYFDRIFSDTNAQTSIRTRIIDEFLELENDEVLEAKYIPRSGRDKGKEVSHYYISPTIRRVIWLSDAAEKRGSFLFKKEKLGTYWQGFSLNNLTKEGSVKFPNGKKPEGLLERVMDIATAPGDLVLDSFLGSGTTAAVAHKLKRRYIGIEMGEHAVTHCVPRLQNVTDGEQGGISKAVNWEGGGGFRFYRLGPPVFHEDGSIKSDIRFPVLAAHIWFAETGAPWTEPNTLSPFLGAHDGHGYALLYNGILGGRSASGGNVLTRKTLAVIRAAQGDFKGPLTVYGERTALSETTLKVEKIEFKQTPYDVRARK</sequence>
<evidence type="ECO:0000256" key="4">
    <source>
        <dbReference type="ARBA" id="ARBA00022679"/>
    </source>
</evidence>
<comment type="caution">
    <text evidence="7">The sequence shown here is derived from an EMBL/GenBank/DDBJ whole genome shotgun (WGS) entry which is preliminary data.</text>
</comment>
<evidence type="ECO:0000313" key="7">
    <source>
        <dbReference type="EMBL" id="TCK99476.1"/>
    </source>
</evidence>
<accession>A0A4R1N0U4</accession>
<evidence type="ECO:0000256" key="1">
    <source>
        <dbReference type="ARBA" id="ARBA00006594"/>
    </source>
</evidence>
<dbReference type="Gene3D" id="3.40.50.150">
    <property type="entry name" value="Vaccinia Virus protein VP39"/>
    <property type="match status" value="1"/>
</dbReference>
<evidence type="ECO:0000256" key="3">
    <source>
        <dbReference type="ARBA" id="ARBA00022603"/>
    </source>
</evidence>
<dbReference type="GO" id="GO:0008170">
    <property type="term" value="F:N-methyltransferase activity"/>
    <property type="evidence" value="ECO:0007669"/>
    <property type="project" value="InterPro"/>
</dbReference>
<evidence type="ECO:0000259" key="6">
    <source>
        <dbReference type="Pfam" id="PF01555"/>
    </source>
</evidence>
<dbReference type="InterPro" id="IPR002052">
    <property type="entry name" value="DNA_methylase_N6_adenine_CS"/>
</dbReference>
<protein>
    <recommendedName>
        <fullName evidence="2">site-specific DNA-methyltransferase (adenine-specific)</fullName>
        <ecNumber evidence="2">2.1.1.72</ecNumber>
    </recommendedName>
</protein>
<name>A0A4R1N0U4_9RHOB</name>
<dbReference type="GO" id="GO:0032259">
    <property type="term" value="P:methylation"/>
    <property type="evidence" value="ECO:0007669"/>
    <property type="project" value="UniProtKB-KW"/>
</dbReference>
<comment type="catalytic activity">
    <reaction evidence="5">
        <text>a 2'-deoxyadenosine in DNA + S-adenosyl-L-methionine = an N(6)-methyl-2'-deoxyadenosine in DNA + S-adenosyl-L-homocysteine + H(+)</text>
        <dbReference type="Rhea" id="RHEA:15197"/>
        <dbReference type="Rhea" id="RHEA-COMP:12418"/>
        <dbReference type="Rhea" id="RHEA-COMP:12419"/>
        <dbReference type="ChEBI" id="CHEBI:15378"/>
        <dbReference type="ChEBI" id="CHEBI:57856"/>
        <dbReference type="ChEBI" id="CHEBI:59789"/>
        <dbReference type="ChEBI" id="CHEBI:90615"/>
        <dbReference type="ChEBI" id="CHEBI:90616"/>
        <dbReference type="EC" id="2.1.1.72"/>
    </reaction>
</comment>
<dbReference type="EC" id="2.1.1.72" evidence="2"/>
<dbReference type="PRINTS" id="PR00508">
    <property type="entry name" value="S21N4MTFRASE"/>
</dbReference>
<dbReference type="GO" id="GO:0003677">
    <property type="term" value="F:DNA binding"/>
    <property type="evidence" value="ECO:0007669"/>
    <property type="project" value="InterPro"/>
</dbReference>
<dbReference type="SUPFAM" id="SSF53335">
    <property type="entry name" value="S-adenosyl-L-methionine-dependent methyltransferases"/>
    <property type="match status" value="1"/>
</dbReference>
<dbReference type="EMBL" id="SMGR01000005">
    <property type="protein sequence ID" value="TCK99476.1"/>
    <property type="molecule type" value="Genomic_DNA"/>
</dbReference>
<dbReference type="InterPro" id="IPR029063">
    <property type="entry name" value="SAM-dependent_MTases_sf"/>
</dbReference>
<dbReference type="RefSeq" id="WP_132862079.1">
    <property type="nucleotide sequence ID" value="NZ_SMGR01000005.1"/>
</dbReference>
<dbReference type="Pfam" id="PF01555">
    <property type="entry name" value="N6_N4_Mtase"/>
    <property type="match status" value="1"/>
</dbReference>
<keyword evidence="3 7" id="KW-0489">Methyltransferase</keyword>
<dbReference type="InterPro" id="IPR002941">
    <property type="entry name" value="DNA_methylase_N4/N6"/>
</dbReference>
<comment type="similarity">
    <text evidence="1">Belongs to the N(4)/N(6)-methyltransferase family.</text>
</comment>
<evidence type="ECO:0000256" key="5">
    <source>
        <dbReference type="ARBA" id="ARBA00047942"/>
    </source>
</evidence>
<dbReference type="OrthoDB" id="9816043at2"/>
<evidence type="ECO:0000313" key="8">
    <source>
        <dbReference type="Proteomes" id="UP000295673"/>
    </source>
</evidence>
<organism evidence="7 8">
    <name type="scientific">Shimia isoporae</name>
    <dbReference type="NCBI Taxonomy" id="647720"/>
    <lineage>
        <taxon>Bacteria</taxon>
        <taxon>Pseudomonadati</taxon>
        <taxon>Pseudomonadota</taxon>
        <taxon>Alphaproteobacteria</taxon>
        <taxon>Rhodobacterales</taxon>
        <taxon>Roseobacteraceae</taxon>
    </lineage>
</organism>
<dbReference type="AlphaFoldDB" id="A0A4R1N0U4"/>
<proteinExistence type="inferred from homology"/>